<dbReference type="EMBL" id="BJHY01000001">
    <property type="protein sequence ID" value="GDY71601.1"/>
    <property type="molecule type" value="Genomic_DNA"/>
</dbReference>
<dbReference type="Gene3D" id="3.40.50.720">
    <property type="entry name" value="NAD(P)-binding Rossmann-like Domain"/>
    <property type="match status" value="1"/>
</dbReference>
<accession>A0A4D4MHR5</accession>
<feature type="region of interest" description="Disordered" evidence="3">
    <location>
        <begin position="66"/>
        <end position="92"/>
    </location>
</feature>
<name>A0A4D4MHR5_STRAX</name>
<evidence type="ECO:0000313" key="6">
    <source>
        <dbReference type="EMBL" id="GDY71601.1"/>
    </source>
</evidence>
<evidence type="ECO:0000313" key="7">
    <source>
        <dbReference type="Proteomes" id="UP000299211"/>
    </source>
</evidence>
<sequence length="92" mass="9110">MSGTVAFIGLGHMGGPMAANLVKTGHRVQGHDVVAAALDTAAGAGIAPATSAAEAVTDADVVITRCSPPPTRRRAWASSSTNGRPSSATGDR</sequence>
<dbReference type="GO" id="GO:0016616">
    <property type="term" value="F:oxidoreductase activity, acting on the CH-OH group of donors, NAD or NADP as acceptor"/>
    <property type="evidence" value="ECO:0007669"/>
    <property type="project" value="TreeGrafter"/>
</dbReference>
<organism evidence="6 7">
    <name type="scientific">Streptomyces avermitilis</name>
    <dbReference type="NCBI Taxonomy" id="33903"/>
    <lineage>
        <taxon>Bacteria</taxon>
        <taxon>Bacillati</taxon>
        <taxon>Actinomycetota</taxon>
        <taxon>Actinomycetes</taxon>
        <taxon>Kitasatosporales</taxon>
        <taxon>Streptomycetaceae</taxon>
        <taxon>Streptomyces</taxon>
    </lineage>
</organism>
<dbReference type="PROSITE" id="PS00895">
    <property type="entry name" value="3_HYDROXYISOBUT_DH"/>
    <property type="match status" value="1"/>
</dbReference>
<evidence type="ECO:0000313" key="8">
    <source>
        <dbReference type="Proteomes" id="UP000302139"/>
    </source>
</evidence>
<protein>
    <recommendedName>
        <fullName evidence="4">6-phosphogluconate dehydrogenase NADP-binding domain-containing protein</fullName>
    </recommendedName>
</protein>
<feature type="compositionally biased region" description="Polar residues" evidence="3">
    <location>
        <begin position="77"/>
        <end position="92"/>
    </location>
</feature>
<evidence type="ECO:0000256" key="3">
    <source>
        <dbReference type="SAM" id="MobiDB-lite"/>
    </source>
</evidence>
<keyword evidence="1" id="KW-0560">Oxidoreductase</keyword>
<reference evidence="5 8" key="2">
    <citation type="submission" date="2019-04" db="EMBL/GenBank/DDBJ databases">
        <title>Draft genome sequences of Streptomyces avermitilis NBRC 14893.</title>
        <authorList>
            <person name="Komaki H."/>
            <person name="Tamura T."/>
            <person name="Hosoyama A."/>
        </authorList>
    </citation>
    <scope>NUCLEOTIDE SEQUENCE [LARGE SCALE GENOMIC DNA]</scope>
    <source>
        <strain evidence="5 8">NBRC 14893</strain>
    </source>
</reference>
<dbReference type="PANTHER" id="PTHR22981">
    <property type="entry name" value="3-HYDROXYISOBUTYRATE DEHYDROGENASE-RELATED"/>
    <property type="match status" value="1"/>
</dbReference>
<dbReference type="EMBL" id="BJHX01000001">
    <property type="protein sequence ID" value="GDY68062.1"/>
    <property type="molecule type" value="Genomic_DNA"/>
</dbReference>
<gene>
    <name evidence="5" type="ORF">SAV14893_074550</name>
    <name evidence="6" type="ORF">SAV31267_010860</name>
</gene>
<dbReference type="InterPro" id="IPR006115">
    <property type="entry name" value="6PGDH_NADP-bd"/>
</dbReference>
<dbReference type="PANTHER" id="PTHR22981:SF7">
    <property type="entry name" value="3-HYDROXYISOBUTYRATE DEHYDROGENASE, MITOCHONDRIAL"/>
    <property type="match status" value="1"/>
</dbReference>
<dbReference type="InterPro" id="IPR002204">
    <property type="entry name" value="3-OH-isobutyrate_DH-rel_CS"/>
</dbReference>
<dbReference type="GO" id="GO:0016054">
    <property type="term" value="P:organic acid catabolic process"/>
    <property type="evidence" value="ECO:0007669"/>
    <property type="project" value="UniProtKB-ARBA"/>
</dbReference>
<evidence type="ECO:0000313" key="5">
    <source>
        <dbReference type="EMBL" id="GDY68062.1"/>
    </source>
</evidence>
<evidence type="ECO:0000256" key="1">
    <source>
        <dbReference type="ARBA" id="ARBA00023002"/>
    </source>
</evidence>
<proteinExistence type="predicted"/>
<feature type="domain" description="6-phosphogluconate dehydrogenase NADP-binding" evidence="4">
    <location>
        <begin position="4"/>
        <end position="65"/>
    </location>
</feature>
<evidence type="ECO:0000256" key="2">
    <source>
        <dbReference type="ARBA" id="ARBA00023027"/>
    </source>
</evidence>
<reference evidence="6 7" key="1">
    <citation type="submission" date="2019-04" db="EMBL/GenBank/DDBJ databases">
        <title>Draft genome sequences of Streptomyces avermitilis ATCC 31267.</title>
        <authorList>
            <person name="Komaki H."/>
            <person name="Tamura T."/>
            <person name="Hosoyama A."/>
        </authorList>
    </citation>
    <scope>NUCLEOTIDE SEQUENCE [LARGE SCALE GENOMIC DNA]</scope>
    <source>
        <strain evidence="6 7">ATCC 31267</strain>
    </source>
</reference>
<dbReference type="GO" id="GO:0050661">
    <property type="term" value="F:NADP binding"/>
    <property type="evidence" value="ECO:0007669"/>
    <property type="project" value="InterPro"/>
</dbReference>
<dbReference type="AlphaFoldDB" id="A0A4D4MHR5"/>
<comment type="caution">
    <text evidence="6">The sequence shown here is derived from an EMBL/GenBank/DDBJ whole genome shotgun (WGS) entry which is preliminary data.</text>
</comment>
<keyword evidence="2" id="KW-0520">NAD</keyword>
<dbReference type="SUPFAM" id="SSF51735">
    <property type="entry name" value="NAD(P)-binding Rossmann-fold domains"/>
    <property type="match status" value="1"/>
</dbReference>
<dbReference type="Proteomes" id="UP000299211">
    <property type="component" value="Unassembled WGS sequence"/>
</dbReference>
<dbReference type="Proteomes" id="UP000302139">
    <property type="component" value="Unassembled WGS sequence"/>
</dbReference>
<dbReference type="Pfam" id="PF03446">
    <property type="entry name" value="NAD_binding_2"/>
    <property type="match status" value="1"/>
</dbReference>
<dbReference type="InterPro" id="IPR036291">
    <property type="entry name" value="NAD(P)-bd_dom_sf"/>
</dbReference>
<evidence type="ECO:0000259" key="4">
    <source>
        <dbReference type="Pfam" id="PF03446"/>
    </source>
</evidence>